<keyword evidence="3" id="KW-0597">Phosphoprotein</keyword>
<dbReference type="Gene3D" id="3.30.450.40">
    <property type="match status" value="1"/>
</dbReference>
<dbReference type="Gene3D" id="1.10.287.130">
    <property type="match status" value="1"/>
</dbReference>
<comment type="caution">
    <text evidence="5">The sequence shown here is derived from an EMBL/GenBank/DDBJ whole genome shotgun (WGS) entry which is preliminary data.</text>
</comment>
<dbReference type="CDD" id="cd00075">
    <property type="entry name" value="HATPase"/>
    <property type="match status" value="1"/>
</dbReference>
<gene>
    <name evidence="5" type="ORF">GCM10010832_08340</name>
</gene>
<dbReference type="PANTHER" id="PTHR43102">
    <property type="entry name" value="SLR1143 PROTEIN"/>
    <property type="match status" value="1"/>
</dbReference>
<name>A0ABQ1SGL6_9FLAO</name>
<dbReference type="Gene3D" id="3.30.565.10">
    <property type="entry name" value="Histidine kinase-like ATPase, C-terminal domain"/>
    <property type="match status" value="1"/>
</dbReference>
<reference evidence="6" key="1">
    <citation type="journal article" date="2019" name="Int. J. Syst. Evol. Microbiol.">
        <title>The Global Catalogue of Microorganisms (GCM) 10K type strain sequencing project: providing services to taxonomists for standard genome sequencing and annotation.</title>
        <authorList>
            <consortium name="The Broad Institute Genomics Platform"/>
            <consortium name="The Broad Institute Genome Sequencing Center for Infectious Disease"/>
            <person name="Wu L."/>
            <person name="Ma J."/>
        </authorList>
    </citation>
    <scope>NUCLEOTIDE SEQUENCE [LARGE SCALE GENOMIC DNA]</scope>
    <source>
        <strain evidence="6">CGMCC 1.12931</strain>
    </source>
</reference>
<dbReference type="EC" id="2.7.13.3" evidence="2"/>
<dbReference type="PRINTS" id="PR00344">
    <property type="entry name" value="BCTRLSENSOR"/>
</dbReference>
<evidence type="ECO:0000256" key="1">
    <source>
        <dbReference type="ARBA" id="ARBA00000085"/>
    </source>
</evidence>
<evidence type="ECO:0000313" key="6">
    <source>
        <dbReference type="Proteomes" id="UP000599179"/>
    </source>
</evidence>
<dbReference type="SUPFAM" id="SSF55781">
    <property type="entry name" value="GAF domain-like"/>
    <property type="match status" value="1"/>
</dbReference>
<accession>A0ABQ1SGL6</accession>
<dbReference type="Proteomes" id="UP000599179">
    <property type="component" value="Unassembled WGS sequence"/>
</dbReference>
<dbReference type="SUPFAM" id="SSF55874">
    <property type="entry name" value="ATPase domain of HSP90 chaperone/DNA topoisomerase II/histidine kinase"/>
    <property type="match status" value="1"/>
</dbReference>
<dbReference type="EMBL" id="BMGM01000003">
    <property type="protein sequence ID" value="GGE30222.1"/>
    <property type="molecule type" value="Genomic_DNA"/>
</dbReference>
<dbReference type="InterPro" id="IPR036097">
    <property type="entry name" value="HisK_dim/P_sf"/>
</dbReference>
<keyword evidence="6" id="KW-1185">Reference proteome</keyword>
<dbReference type="CDD" id="cd00082">
    <property type="entry name" value="HisKA"/>
    <property type="match status" value="1"/>
</dbReference>
<dbReference type="SUPFAM" id="SSF47384">
    <property type="entry name" value="Homodimeric domain of signal transducing histidine kinase"/>
    <property type="match status" value="1"/>
</dbReference>
<dbReference type="Pfam" id="PF01590">
    <property type="entry name" value="GAF"/>
    <property type="match status" value="1"/>
</dbReference>
<keyword evidence="5" id="KW-0418">Kinase</keyword>
<dbReference type="InterPro" id="IPR004358">
    <property type="entry name" value="Sig_transdc_His_kin-like_C"/>
</dbReference>
<dbReference type="InterPro" id="IPR003018">
    <property type="entry name" value="GAF"/>
</dbReference>
<dbReference type="SMART" id="SM00387">
    <property type="entry name" value="HATPase_c"/>
    <property type="match status" value="1"/>
</dbReference>
<dbReference type="InterPro" id="IPR036890">
    <property type="entry name" value="HATPase_C_sf"/>
</dbReference>
<protein>
    <recommendedName>
        <fullName evidence="2">histidine kinase</fullName>
        <ecNumber evidence="2">2.7.13.3</ecNumber>
    </recommendedName>
</protein>
<dbReference type="Pfam" id="PF02518">
    <property type="entry name" value="HATPase_c"/>
    <property type="match status" value="1"/>
</dbReference>
<keyword evidence="5" id="KW-0808">Transferase</keyword>
<evidence type="ECO:0000313" key="5">
    <source>
        <dbReference type="EMBL" id="GGE30222.1"/>
    </source>
</evidence>
<evidence type="ECO:0000256" key="2">
    <source>
        <dbReference type="ARBA" id="ARBA00012438"/>
    </source>
</evidence>
<dbReference type="InterPro" id="IPR005467">
    <property type="entry name" value="His_kinase_dom"/>
</dbReference>
<evidence type="ECO:0000256" key="3">
    <source>
        <dbReference type="ARBA" id="ARBA00022553"/>
    </source>
</evidence>
<dbReference type="PROSITE" id="PS50109">
    <property type="entry name" value="HIS_KIN"/>
    <property type="match status" value="1"/>
</dbReference>
<comment type="catalytic activity">
    <reaction evidence="1">
        <text>ATP + protein L-histidine = ADP + protein N-phospho-L-histidine.</text>
        <dbReference type="EC" id="2.7.13.3"/>
    </reaction>
</comment>
<organism evidence="5 6">
    <name type="scientific">Psychroflexus planctonicus</name>
    <dbReference type="NCBI Taxonomy" id="1526575"/>
    <lineage>
        <taxon>Bacteria</taxon>
        <taxon>Pseudomonadati</taxon>
        <taxon>Bacteroidota</taxon>
        <taxon>Flavobacteriia</taxon>
        <taxon>Flavobacteriales</taxon>
        <taxon>Flavobacteriaceae</taxon>
        <taxon>Psychroflexus</taxon>
    </lineage>
</organism>
<feature type="domain" description="Histidine kinase" evidence="4">
    <location>
        <begin position="188"/>
        <end position="402"/>
    </location>
</feature>
<dbReference type="GO" id="GO:0016301">
    <property type="term" value="F:kinase activity"/>
    <property type="evidence" value="ECO:0007669"/>
    <property type="project" value="UniProtKB-KW"/>
</dbReference>
<dbReference type="RefSeq" id="WP_188457842.1">
    <property type="nucleotide sequence ID" value="NZ_BMGM01000003.1"/>
</dbReference>
<dbReference type="PANTHER" id="PTHR43102:SF2">
    <property type="entry name" value="GAF DOMAIN-CONTAINING PROTEIN"/>
    <property type="match status" value="1"/>
</dbReference>
<evidence type="ECO:0000259" key="4">
    <source>
        <dbReference type="PROSITE" id="PS50109"/>
    </source>
</evidence>
<sequence length="402" mass="45803">MKTTPLSTAEAKRLKALRNLEILDTEPEQQYDEVTELASLVCEAPIALISLIDKNRQWFKSCIGIGKKETNREISFCQHAIASNKPVFEITDARIDARFKNNPLTFGENPVVFYAGVTLKDENGFALGTLCVIDHEPRTLDDRQRKALIYLANQVVQLFNIRLKNNVLRESQKQLKEKNTQLKNFAGVVSHDMKMPLANMIVTIDILKAKYANIIDEAGIEYLRNLKRSAFKLSDYISNILMHYESDNITDNNQIEEFKLNDLIEDIIGMLDITEDYQLHFPEKDLTLSTNRVALEQILLNLIGNSFKYNDKDKIIIHIECIEEEGFYNFVVTDNGIGIPKEKQKSIFELFSTAAEKDRRGSKGNGIGLSTVKKIIRNLGGDIKVESKVGLKTSFKFFIEKE</sequence>
<dbReference type="InterPro" id="IPR003594">
    <property type="entry name" value="HATPase_dom"/>
</dbReference>
<proteinExistence type="predicted"/>
<dbReference type="InterPro" id="IPR029016">
    <property type="entry name" value="GAF-like_dom_sf"/>
</dbReference>
<dbReference type="InterPro" id="IPR003661">
    <property type="entry name" value="HisK_dim/P_dom"/>
</dbReference>